<keyword evidence="1 4" id="KW-0349">Heme</keyword>
<dbReference type="PANTHER" id="PTHR33546">
    <property type="entry name" value="LARGE, MULTIFUNCTIONAL SECRETED PROTEIN-RELATED"/>
    <property type="match status" value="1"/>
</dbReference>
<dbReference type="Gene3D" id="1.10.760.10">
    <property type="entry name" value="Cytochrome c-like domain"/>
    <property type="match status" value="3"/>
</dbReference>
<gene>
    <name evidence="8" type="ORF">FRUB_05249</name>
</gene>
<keyword evidence="2 4" id="KW-0479">Metal-binding</keyword>
<reference evidence="9" key="1">
    <citation type="submission" date="2017-06" db="EMBL/GenBank/DDBJ databases">
        <title>Genome analysis of Fimbriiglobus ruber SP5, the first member of the order Planctomycetales with confirmed chitinolytic capability.</title>
        <authorList>
            <person name="Ravin N.V."/>
            <person name="Rakitin A.L."/>
            <person name="Ivanova A.A."/>
            <person name="Beletsky A.V."/>
            <person name="Kulichevskaya I.S."/>
            <person name="Mardanov A.V."/>
            <person name="Dedysh S.N."/>
        </authorList>
    </citation>
    <scope>NUCLEOTIDE SEQUENCE [LARGE SCALE GENOMIC DNA]</scope>
    <source>
        <strain evidence="9">SP5</strain>
    </source>
</reference>
<feature type="domain" description="Cytochrome c" evidence="7">
    <location>
        <begin position="290"/>
        <end position="400"/>
    </location>
</feature>
<dbReference type="PROSITE" id="PS51007">
    <property type="entry name" value="CYTC"/>
    <property type="match status" value="4"/>
</dbReference>
<dbReference type="PANTHER" id="PTHR33546:SF1">
    <property type="entry name" value="LARGE, MULTIFUNCTIONAL SECRETED PROTEIN"/>
    <property type="match status" value="1"/>
</dbReference>
<proteinExistence type="predicted"/>
<dbReference type="Pfam" id="PF00034">
    <property type="entry name" value="Cytochrom_C"/>
    <property type="match status" value="1"/>
</dbReference>
<dbReference type="InterPro" id="IPR009056">
    <property type="entry name" value="Cyt_c-like_dom"/>
</dbReference>
<dbReference type="GO" id="GO:0009055">
    <property type="term" value="F:electron transfer activity"/>
    <property type="evidence" value="ECO:0007669"/>
    <property type="project" value="InterPro"/>
</dbReference>
<dbReference type="Proteomes" id="UP000214646">
    <property type="component" value="Unassembled WGS sequence"/>
</dbReference>
<feature type="domain" description="Cytochrome c" evidence="7">
    <location>
        <begin position="647"/>
        <end position="744"/>
    </location>
</feature>
<feature type="chain" id="PRO_5013075953" evidence="6">
    <location>
        <begin position="23"/>
        <end position="1049"/>
    </location>
</feature>
<feature type="domain" description="Cytochrome c" evidence="7">
    <location>
        <begin position="445"/>
        <end position="581"/>
    </location>
</feature>
<name>A0A225DFL1_9BACT</name>
<keyword evidence="6" id="KW-0732">Signal</keyword>
<dbReference type="SUPFAM" id="SSF48695">
    <property type="entry name" value="Multiheme cytochromes"/>
    <property type="match status" value="1"/>
</dbReference>
<evidence type="ECO:0000256" key="5">
    <source>
        <dbReference type="SAM" id="MobiDB-lite"/>
    </source>
</evidence>
<keyword evidence="3 4" id="KW-0408">Iron</keyword>
<evidence type="ECO:0000256" key="4">
    <source>
        <dbReference type="PROSITE-ProRule" id="PRU00433"/>
    </source>
</evidence>
<dbReference type="GO" id="GO:0046872">
    <property type="term" value="F:metal ion binding"/>
    <property type="evidence" value="ECO:0007669"/>
    <property type="project" value="UniProtKB-KW"/>
</dbReference>
<comment type="caution">
    <text evidence="8">The sequence shown here is derived from an EMBL/GenBank/DDBJ whole genome shotgun (WGS) entry which is preliminary data.</text>
</comment>
<dbReference type="AlphaFoldDB" id="A0A225DFL1"/>
<dbReference type="InterPro" id="IPR036280">
    <property type="entry name" value="Multihaem_cyt_sf"/>
</dbReference>
<protein>
    <submittedName>
        <fullName evidence="8">Cytochrome oxidase (Cbb3-type)</fullName>
    </submittedName>
</protein>
<keyword evidence="9" id="KW-1185">Reference proteome</keyword>
<feature type="domain" description="Cytochrome c" evidence="7">
    <location>
        <begin position="184"/>
        <end position="275"/>
    </location>
</feature>
<evidence type="ECO:0000259" key="7">
    <source>
        <dbReference type="PROSITE" id="PS51007"/>
    </source>
</evidence>
<evidence type="ECO:0000256" key="1">
    <source>
        <dbReference type="ARBA" id="ARBA00022617"/>
    </source>
</evidence>
<dbReference type="SUPFAM" id="SSF46626">
    <property type="entry name" value="Cytochrome c"/>
    <property type="match status" value="4"/>
</dbReference>
<evidence type="ECO:0000256" key="3">
    <source>
        <dbReference type="ARBA" id="ARBA00023004"/>
    </source>
</evidence>
<organism evidence="8 9">
    <name type="scientific">Fimbriiglobus ruber</name>
    <dbReference type="NCBI Taxonomy" id="1908690"/>
    <lineage>
        <taxon>Bacteria</taxon>
        <taxon>Pseudomonadati</taxon>
        <taxon>Planctomycetota</taxon>
        <taxon>Planctomycetia</taxon>
        <taxon>Gemmatales</taxon>
        <taxon>Gemmataceae</taxon>
        <taxon>Fimbriiglobus</taxon>
    </lineage>
</organism>
<evidence type="ECO:0000256" key="2">
    <source>
        <dbReference type="ARBA" id="ARBA00022723"/>
    </source>
</evidence>
<feature type="signal peptide" evidence="6">
    <location>
        <begin position="1"/>
        <end position="22"/>
    </location>
</feature>
<evidence type="ECO:0000256" key="6">
    <source>
        <dbReference type="SAM" id="SignalP"/>
    </source>
</evidence>
<accession>A0A225DFL1</accession>
<dbReference type="InterPro" id="IPR036909">
    <property type="entry name" value="Cyt_c-like_dom_sf"/>
</dbReference>
<dbReference type="EMBL" id="NIDE01000008">
    <property type="protein sequence ID" value="OWK40330.1"/>
    <property type="molecule type" value="Genomic_DNA"/>
</dbReference>
<dbReference type="RefSeq" id="WP_088256264.1">
    <property type="nucleotide sequence ID" value="NZ_NIDE01000008.1"/>
</dbReference>
<dbReference type="OrthoDB" id="9804649at2"/>
<evidence type="ECO:0000313" key="8">
    <source>
        <dbReference type="EMBL" id="OWK40330.1"/>
    </source>
</evidence>
<evidence type="ECO:0000313" key="9">
    <source>
        <dbReference type="Proteomes" id="UP000214646"/>
    </source>
</evidence>
<dbReference type="GO" id="GO:0020037">
    <property type="term" value="F:heme binding"/>
    <property type="evidence" value="ECO:0007669"/>
    <property type="project" value="InterPro"/>
</dbReference>
<sequence length="1049" mass="111904">MPRFGFPAFIAAMAFLAPPAAAQNVTRADLKPGLLFTTYEVSGKRVAASVARVEPTVALTLAAGEAAHPRSAGGNEFVWTGTINILQAGKYKFDANLAGTLSVRVGDQEVLANSVPGPEAKKIEGKEVQLAAGFQLITATLTRTSPVARVELIWRGPGFRAEPVPYFFFGHLPKQRPNEFKTDVAREHGRFLFEELSCVRCHRPAADDKMAATLVDRTGPNLTEVGKRAFPGWLDAWLADPAKLRPNTVMPKMFADDATGAAERYAVVTYLSSLGGPPVEPRTVPNGLQKSLADGQKLYITTGCAACHGDKLTQPPTKKKKDDDEDDKPVFQPEDLFNSAGTAGPQGFYLLGSLGSKTTAEALAKYLQNPLATNPHGRMPNMTLSGQEAQDLARFLTRQKDEKVAKGLPAEPDLTPTTIAKSVFEALKATPAETAAFAKLKPADQWKDLGKKLLTTKGCVNCHAVEPGGKALPVLTSAPALAKLAQPKAAGGCVAAAPEAGKVPVYKLDAAQKAALVQFLTDGLAGAGSPAPAFQARVAFKRFNCLNCHKRDGEGGFDEALSNQMKALEKAENADDVSPPRLTGAGHKLRTPWFKDVLIHAGRARPWMSLRMPQYGDANVAFIPEAMPKLEGTTPDDVVGKSELTAAKVEAGRTLAGKNGLGCIACHDISGITGGGTRGPDLALTNQRVRYDWYVRWMHQPQRSAPGTRMPQNFIDGKALFTAVYNGDGDAQIDALWTYFSLGQGLPLPSGMEPPKGLVIAVKDRPELLRTFMPDGAGEKAIAVGFPGGTNAVFDAATCRFSYAWSGNFLDASPVWNNRGGAPAKLLGPKFWTAPSAFPWAVTDSRTPPDFAKRATDPAYGHPLPNDEFYGGPRFVHFAGYTLDAAGVPTFRYELTGPDDKTQLAVRERAEPLPVTVASGLSRKFTADVPAGKTTWLLVGTATKDPRVYSTTTGEKTPIDLKAVDPEAPAVGTRLVVPTDGDRATVFELTAAPEGTVWRFVPKTGGGTTVLLRLPEVAAAGRAEVSLSTWGLPRDDEELLKGLKVSGGK</sequence>
<feature type="region of interest" description="Disordered" evidence="5">
    <location>
        <begin position="310"/>
        <end position="339"/>
    </location>
</feature>